<reference evidence="6 7" key="1">
    <citation type="submission" date="2019-04" db="EMBL/GenBank/DDBJ databases">
        <title>Cohnella sp. nov., isolated from soil.</title>
        <authorList>
            <person name="Kim W."/>
        </authorList>
    </citation>
    <scope>NUCLEOTIDE SEQUENCE [LARGE SCALE GENOMIC DNA]</scope>
    <source>
        <strain evidence="6 7">CAU 1483</strain>
    </source>
</reference>
<name>A0A4V5LSJ8_9BACL</name>
<organism evidence="6 7">
    <name type="scientific">Cohnella pontilimi</name>
    <dbReference type="NCBI Taxonomy" id="2564100"/>
    <lineage>
        <taxon>Bacteria</taxon>
        <taxon>Bacillati</taxon>
        <taxon>Bacillota</taxon>
        <taxon>Bacilli</taxon>
        <taxon>Bacillales</taxon>
        <taxon>Paenibacillaceae</taxon>
        <taxon>Cohnella</taxon>
    </lineage>
</organism>
<keyword evidence="3" id="KW-0812">Transmembrane</keyword>
<dbReference type="EMBL" id="SUPK01000004">
    <property type="protein sequence ID" value="TJY42449.1"/>
    <property type="molecule type" value="Genomic_DNA"/>
</dbReference>
<dbReference type="InterPro" id="IPR007156">
    <property type="entry name" value="MamQ_LemA"/>
</dbReference>
<dbReference type="RefSeq" id="WP_136777789.1">
    <property type="nucleotide sequence ID" value="NZ_SUPK01000004.1"/>
</dbReference>
<comment type="similarity">
    <text evidence="2">Belongs to the LemA family.</text>
</comment>
<accession>A0A4V5LSJ8</accession>
<dbReference type="Proteomes" id="UP000309673">
    <property type="component" value="Unassembled WGS sequence"/>
</dbReference>
<gene>
    <name evidence="6" type="ORF">E5161_10705</name>
</gene>
<dbReference type="GO" id="GO:0016020">
    <property type="term" value="C:membrane"/>
    <property type="evidence" value="ECO:0007669"/>
    <property type="project" value="UniProtKB-SubCell"/>
</dbReference>
<dbReference type="OrthoDB" id="9804152at2"/>
<comment type="caution">
    <text evidence="6">The sequence shown here is derived from an EMBL/GenBank/DDBJ whole genome shotgun (WGS) entry which is preliminary data.</text>
</comment>
<evidence type="ECO:0000256" key="1">
    <source>
        <dbReference type="ARBA" id="ARBA00004167"/>
    </source>
</evidence>
<evidence type="ECO:0000256" key="3">
    <source>
        <dbReference type="ARBA" id="ARBA00022692"/>
    </source>
</evidence>
<dbReference type="PANTHER" id="PTHR34478">
    <property type="entry name" value="PROTEIN LEMA"/>
    <property type="match status" value="1"/>
</dbReference>
<sequence>MKKSKSLLIVVAIVIVLVIAGISSYNGLVSSETSVDNKFSAIDVQLQRRAELIPNLVSTVKGYAAHEKEVLTAISDARARLAGAGTPEQKAQADADLTSALSRLLVIVENYPNLKADAQFTRLMDELSGTENRIAVARKDYNDAVSNYNVKIRRFPAAIFAGMFGFEKKPFFTAKEGADTAPEVKF</sequence>
<keyword evidence="5" id="KW-0472">Membrane</keyword>
<evidence type="ECO:0000313" key="6">
    <source>
        <dbReference type="EMBL" id="TJY42449.1"/>
    </source>
</evidence>
<evidence type="ECO:0000256" key="5">
    <source>
        <dbReference type="ARBA" id="ARBA00023136"/>
    </source>
</evidence>
<dbReference type="Gene3D" id="1.20.1440.20">
    <property type="entry name" value="LemA-like domain"/>
    <property type="match status" value="1"/>
</dbReference>
<dbReference type="PANTHER" id="PTHR34478:SF2">
    <property type="entry name" value="MEMBRANE PROTEIN"/>
    <property type="match status" value="1"/>
</dbReference>
<dbReference type="SUPFAM" id="SSF140478">
    <property type="entry name" value="LemA-like"/>
    <property type="match status" value="1"/>
</dbReference>
<keyword evidence="7" id="KW-1185">Reference proteome</keyword>
<dbReference type="Pfam" id="PF04011">
    <property type="entry name" value="LemA"/>
    <property type="match status" value="1"/>
</dbReference>
<evidence type="ECO:0000256" key="2">
    <source>
        <dbReference type="ARBA" id="ARBA00008854"/>
    </source>
</evidence>
<protein>
    <submittedName>
        <fullName evidence="6">LemA family protein</fullName>
    </submittedName>
</protein>
<evidence type="ECO:0000313" key="7">
    <source>
        <dbReference type="Proteomes" id="UP000309673"/>
    </source>
</evidence>
<dbReference type="InterPro" id="IPR023353">
    <property type="entry name" value="LemA-like_dom_sf"/>
</dbReference>
<keyword evidence="4" id="KW-1133">Transmembrane helix</keyword>
<proteinExistence type="inferred from homology"/>
<evidence type="ECO:0000256" key="4">
    <source>
        <dbReference type="ARBA" id="ARBA00022989"/>
    </source>
</evidence>
<comment type="subcellular location">
    <subcellularLocation>
        <location evidence="1">Membrane</location>
        <topology evidence="1">Single-pass membrane protein</topology>
    </subcellularLocation>
</comment>
<dbReference type="AlphaFoldDB" id="A0A4V5LSJ8"/>